<dbReference type="WBParaSite" id="jg21870">
    <property type="protein sequence ID" value="jg21870"/>
    <property type="gene ID" value="jg21870"/>
</dbReference>
<name>A0A915DPW7_9BILA</name>
<evidence type="ECO:0000313" key="2">
    <source>
        <dbReference type="WBParaSite" id="jg21870"/>
    </source>
</evidence>
<keyword evidence="1" id="KW-1185">Reference proteome</keyword>
<reference evidence="2" key="1">
    <citation type="submission" date="2022-11" db="UniProtKB">
        <authorList>
            <consortium name="WormBaseParasite"/>
        </authorList>
    </citation>
    <scope>IDENTIFICATION</scope>
</reference>
<accession>A0A915DPW7</accession>
<dbReference type="Proteomes" id="UP000887574">
    <property type="component" value="Unplaced"/>
</dbReference>
<organism evidence="1 2">
    <name type="scientific">Ditylenchus dipsaci</name>
    <dbReference type="NCBI Taxonomy" id="166011"/>
    <lineage>
        <taxon>Eukaryota</taxon>
        <taxon>Metazoa</taxon>
        <taxon>Ecdysozoa</taxon>
        <taxon>Nematoda</taxon>
        <taxon>Chromadorea</taxon>
        <taxon>Rhabditida</taxon>
        <taxon>Tylenchina</taxon>
        <taxon>Tylenchomorpha</taxon>
        <taxon>Sphaerularioidea</taxon>
        <taxon>Anguinidae</taxon>
        <taxon>Anguininae</taxon>
        <taxon>Ditylenchus</taxon>
    </lineage>
</organism>
<evidence type="ECO:0000313" key="1">
    <source>
        <dbReference type="Proteomes" id="UP000887574"/>
    </source>
</evidence>
<dbReference type="AlphaFoldDB" id="A0A915DPW7"/>
<sequence>MCTDTKRVRTQFWTNICKTAKTVFEDSQLSVCYRVKLVTCEYCFPQQELELFELVKNNERLVHTLIQEGEESKSYLLERF</sequence>
<protein>
    <submittedName>
        <fullName evidence="2">Uncharacterized protein</fullName>
    </submittedName>
</protein>
<proteinExistence type="predicted"/>